<protein>
    <recommendedName>
        <fullName evidence="4">Mitochondrial acidic protein MAM33</fullName>
    </recommendedName>
</protein>
<dbReference type="PANTHER" id="PTHR10826:SF1">
    <property type="entry name" value="COMPLEMENT COMPONENT 1 Q SUBCOMPONENT-BINDING PROTEIN, MITOCHONDRIAL"/>
    <property type="match status" value="1"/>
</dbReference>
<dbReference type="Pfam" id="PF02330">
    <property type="entry name" value="MAM33"/>
    <property type="match status" value="1"/>
</dbReference>
<accession>A0A5N5DPP2</accession>
<dbReference type="Gene3D" id="3.10.280.10">
    <property type="entry name" value="Mitochondrial glycoprotein"/>
    <property type="match status" value="1"/>
</dbReference>
<dbReference type="InterPro" id="IPR003428">
    <property type="entry name" value="MAM33"/>
</dbReference>
<dbReference type="InterPro" id="IPR036561">
    <property type="entry name" value="MAM33_sf"/>
</dbReference>
<sequence length="314" mass="35063">MLSFRSIARSAPRSFARLSIKAARPVLFKPTTLQAAWRPALAPRLTSAFHTSAPRFEVQDTLVAKLESELNLEGDVGEAESYSQNIKDYLENSPFEVTDVTGEEEVVLTRKYNNETIRVTFTISDINEPQLPEEELDDPAFADEDVEIDGQSGGANTKGSVNQGRTPGGNIKVAPEDNVSAADREELDDEFSEEEQSSFPARASIVITKDGQKGAMSIDAIAQDSAFQISNVHYYADAAHADPKTAEHEWATRKTYPGPLFGQLDEDLQILLEEYLDERGIDTRMALFIPDYIDYKEQKEYLKWLENLKNFVSA</sequence>
<reference evidence="2 3" key="1">
    <citation type="journal article" date="2019" name="Sci. Rep.">
        <title>A multi-omics analysis of the grapevine pathogen Lasiodiplodia theobromae reveals that temperature affects the expression of virulence- and pathogenicity-related genes.</title>
        <authorList>
            <person name="Felix C."/>
            <person name="Meneses R."/>
            <person name="Goncalves M.F.M."/>
            <person name="Tilleman L."/>
            <person name="Duarte A.S."/>
            <person name="Jorrin-Novo J.V."/>
            <person name="Van de Peer Y."/>
            <person name="Deforce D."/>
            <person name="Van Nieuwerburgh F."/>
            <person name="Esteves A.C."/>
            <person name="Alves A."/>
        </authorList>
    </citation>
    <scope>NUCLEOTIDE SEQUENCE [LARGE SCALE GENOMIC DNA]</scope>
    <source>
        <strain evidence="2 3">LA-SOL3</strain>
    </source>
</reference>
<dbReference type="GO" id="GO:0005759">
    <property type="term" value="C:mitochondrial matrix"/>
    <property type="evidence" value="ECO:0007669"/>
    <property type="project" value="InterPro"/>
</dbReference>
<dbReference type="SUPFAM" id="SSF54529">
    <property type="entry name" value="Mitochondrial glycoprotein MAM33-like"/>
    <property type="match status" value="1"/>
</dbReference>
<evidence type="ECO:0008006" key="4">
    <source>
        <dbReference type="Google" id="ProtNLM"/>
    </source>
</evidence>
<keyword evidence="3" id="KW-1185">Reference proteome</keyword>
<evidence type="ECO:0000256" key="1">
    <source>
        <dbReference type="SAM" id="MobiDB-lite"/>
    </source>
</evidence>
<dbReference type="GO" id="GO:0042256">
    <property type="term" value="P:cytosolic ribosome assembly"/>
    <property type="evidence" value="ECO:0007669"/>
    <property type="project" value="TreeGrafter"/>
</dbReference>
<dbReference type="OrthoDB" id="278212at2759"/>
<feature type="region of interest" description="Disordered" evidence="1">
    <location>
        <begin position="146"/>
        <end position="198"/>
    </location>
</feature>
<name>A0A5N5DPP2_9PEZI</name>
<dbReference type="Proteomes" id="UP000325902">
    <property type="component" value="Unassembled WGS sequence"/>
</dbReference>
<gene>
    <name evidence="2" type="ORF">DBV05_g2707</name>
</gene>
<proteinExistence type="predicted"/>
<evidence type="ECO:0000313" key="2">
    <source>
        <dbReference type="EMBL" id="KAB2578862.1"/>
    </source>
</evidence>
<organism evidence="2 3">
    <name type="scientific">Lasiodiplodia theobromae</name>
    <dbReference type="NCBI Taxonomy" id="45133"/>
    <lineage>
        <taxon>Eukaryota</taxon>
        <taxon>Fungi</taxon>
        <taxon>Dikarya</taxon>
        <taxon>Ascomycota</taxon>
        <taxon>Pezizomycotina</taxon>
        <taxon>Dothideomycetes</taxon>
        <taxon>Dothideomycetes incertae sedis</taxon>
        <taxon>Botryosphaeriales</taxon>
        <taxon>Botryosphaeriaceae</taxon>
        <taxon>Lasiodiplodia</taxon>
    </lineage>
</organism>
<evidence type="ECO:0000313" key="3">
    <source>
        <dbReference type="Proteomes" id="UP000325902"/>
    </source>
</evidence>
<feature type="compositionally biased region" description="Acidic residues" evidence="1">
    <location>
        <begin position="185"/>
        <end position="196"/>
    </location>
</feature>
<comment type="caution">
    <text evidence="2">The sequence shown here is derived from an EMBL/GenBank/DDBJ whole genome shotgun (WGS) entry which is preliminary data.</text>
</comment>
<dbReference type="PANTHER" id="PTHR10826">
    <property type="entry name" value="COMPLEMENT COMPONENT 1"/>
    <property type="match status" value="1"/>
</dbReference>
<dbReference type="AlphaFoldDB" id="A0A5N5DPP2"/>
<feature type="compositionally biased region" description="Polar residues" evidence="1">
    <location>
        <begin position="154"/>
        <end position="165"/>
    </location>
</feature>
<dbReference type="EMBL" id="VCHE01000010">
    <property type="protein sequence ID" value="KAB2578862.1"/>
    <property type="molecule type" value="Genomic_DNA"/>
</dbReference>